<reference evidence="1" key="1">
    <citation type="submission" date="2023-04" db="EMBL/GenBank/DDBJ databases">
        <title>Draft Genome sequencing of Naganishia species isolated from polar environments using Oxford Nanopore Technology.</title>
        <authorList>
            <person name="Leo P."/>
            <person name="Venkateswaran K."/>
        </authorList>
    </citation>
    <scope>NUCLEOTIDE SEQUENCE</scope>
    <source>
        <strain evidence="1">MNA-CCFEE 5423</strain>
    </source>
</reference>
<name>A0ACC2VXT6_9TREE</name>
<organism evidence="1 2">
    <name type="scientific">Naganishia friedmannii</name>
    <dbReference type="NCBI Taxonomy" id="89922"/>
    <lineage>
        <taxon>Eukaryota</taxon>
        <taxon>Fungi</taxon>
        <taxon>Dikarya</taxon>
        <taxon>Basidiomycota</taxon>
        <taxon>Agaricomycotina</taxon>
        <taxon>Tremellomycetes</taxon>
        <taxon>Filobasidiales</taxon>
        <taxon>Filobasidiaceae</taxon>
        <taxon>Naganishia</taxon>
    </lineage>
</organism>
<proteinExistence type="predicted"/>
<protein>
    <submittedName>
        <fullName evidence="1">Uncharacterized protein</fullName>
    </submittedName>
</protein>
<sequence length="837" mass="90971">MAEEDVDWGMDDDFDPWQPAEEQAVVFNSTPHPSVGTDDGNIAMQNGDLQSGGFTMMEGMTEVQQRFRNQDAHLPVGWTLRTSRHDIAKQYFYNPYTREAMWSPPGEMVFDESGIVTPPPPQLQHGPGSNLSMRSSGRLTDRMKMAPIHDTAIVVPSAGIAQMDTSVPAVTPTTASRTASPAKLRLIDRIQPARYVPQEKREAVPPFVASEPAAPIHAPASDVTPVNHAGQTSSVPDITKKGDSYRPQYQEPTPPVALPPVGPADGWNKEEVFASRRYTERLPEWLEANNPKLDSGDSSRRRARDYNDDSSRFASVKRVKIEENTPSKPAAAPPTGISEDSKSIIRDAYSARNRENVDSKPSVAALRSKMPDNPNSWNTTPLPDRLQTRSAIAASPVSSAPGISTPHQQDRSAESERFVASRRTPTNLTGQNGKNDSAQVDNRSQPTASSTPADRKPQPSSAGGPSENRHSNASQRNQVAIPPGPRNTKPSGANTAPMITNRWSQNASPRVGDAGDSKATPAVEQVRSATMAENNSSKEYTTGPANQYVTGQTERRNTSGRDTNSGQGYDRARPRIDAPNTQESVSTSQPLPRQTPSQSELNSQQAYARAVPRMSDNRPSGPSLDRSSNLPLARSNPSDQYTPNSASRNVWNGDSRPSNSSNFSPSDQTMPTRSSKESMPSPMASGFRPSDPPFVSNPTARPASSSVPARTRSPAPHLPAPSWSQTNDRRSPPRNAPGPGRRRSPSPPRLPPVASRYPAPRFDDRAPRTPESFVSGRNPRDEPKPHPHAPDLYTPGGRSPPRQQSRVGDVYDARGDPRGPRFDPRGPPPARGPLGRR</sequence>
<accession>A0ACC2VXT6</accession>
<comment type="caution">
    <text evidence="1">The sequence shown here is derived from an EMBL/GenBank/DDBJ whole genome shotgun (WGS) entry which is preliminary data.</text>
</comment>
<dbReference type="EMBL" id="JASBWT010000006">
    <property type="protein sequence ID" value="KAJ9103925.1"/>
    <property type="molecule type" value="Genomic_DNA"/>
</dbReference>
<evidence type="ECO:0000313" key="2">
    <source>
        <dbReference type="Proteomes" id="UP001227268"/>
    </source>
</evidence>
<gene>
    <name evidence="1" type="ORF">QFC21_002388</name>
</gene>
<keyword evidence="2" id="KW-1185">Reference proteome</keyword>
<evidence type="ECO:0000313" key="1">
    <source>
        <dbReference type="EMBL" id="KAJ9103925.1"/>
    </source>
</evidence>
<dbReference type="Proteomes" id="UP001227268">
    <property type="component" value="Unassembled WGS sequence"/>
</dbReference>